<dbReference type="Proteomes" id="UP001247620">
    <property type="component" value="Unassembled WGS sequence"/>
</dbReference>
<sequence length="246" mass="27964">MKYAVTDTSAPCGTCQSPLTGKFCNFCGQPAQLPRVNGHYILHELQHILHFEKGILYTIKELLSRPGQNVKAFISDNRSRLVKPVIFIIITSLLYSTVSHFFRLETEYISYQVDKHSATSAIFLWITSHYGYANIILGLFIATWLKLLFKRFDYNIFEILILLCFVMGIGMLIFAFFAILEGLTKLDLMAFAGMAGIVYYTWAVGQFFAPKRFSSYFKALFAYILGMTTFSLTAMLLGSIVDIIKQ</sequence>
<evidence type="ECO:0000313" key="2">
    <source>
        <dbReference type="EMBL" id="MDR6942752.1"/>
    </source>
</evidence>
<feature type="transmembrane region" description="Helical" evidence="1">
    <location>
        <begin position="220"/>
        <end position="241"/>
    </location>
</feature>
<comment type="caution">
    <text evidence="2">The sequence shown here is derived from an EMBL/GenBank/DDBJ whole genome shotgun (WGS) entry which is preliminary data.</text>
</comment>
<feature type="transmembrane region" description="Helical" evidence="1">
    <location>
        <begin position="81"/>
        <end position="102"/>
    </location>
</feature>
<gene>
    <name evidence="2" type="ORF">J2W55_002594</name>
</gene>
<feature type="transmembrane region" description="Helical" evidence="1">
    <location>
        <begin position="157"/>
        <end position="180"/>
    </location>
</feature>
<protein>
    <recommendedName>
        <fullName evidence="4">DUF3667 domain-containing protein</fullName>
    </recommendedName>
</protein>
<keyword evidence="1" id="KW-0472">Membrane</keyword>
<evidence type="ECO:0008006" key="4">
    <source>
        <dbReference type="Google" id="ProtNLM"/>
    </source>
</evidence>
<proteinExistence type="predicted"/>
<keyword evidence="3" id="KW-1185">Reference proteome</keyword>
<dbReference type="RefSeq" id="WP_310096254.1">
    <property type="nucleotide sequence ID" value="NZ_JAVDUU010000002.1"/>
</dbReference>
<accession>A0ABU1TBK9</accession>
<evidence type="ECO:0000256" key="1">
    <source>
        <dbReference type="SAM" id="Phobius"/>
    </source>
</evidence>
<keyword evidence="1" id="KW-1133">Transmembrane helix</keyword>
<dbReference type="EMBL" id="JAVDUU010000002">
    <property type="protein sequence ID" value="MDR6942752.1"/>
    <property type="molecule type" value="Genomic_DNA"/>
</dbReference>
<reference evidence="2 3" key="1">
    <citation type="submission" date="2023-07" db="EMBL/GenBank/DDBJ databases">
        <title>Sorghum-associated microbial communities from plants grown in Nebraska, USA.</title>
        <authorList>
            <person name="Schachtman D."/>
        </authorList>
    </citation>
    <scope>NUCLEOTIDE SEQUENCE [LARGE SCALE GENOMIC DNA]</scope>
    <source>
        <strain evidence="2 3">3262</strain>
    </source>
</reference>
<feature type="transmembrane region" description="Helical" evidence="1">
    <location>
        <begin position="186"/>
        <end position="208"/>
    </location>
</feature>
<keyword evidence="1" id="KW-0812">Transmembrane</keyword>
<evidence type="ECO:0000313" key="3">
    <source>
        <dbReference type="Proteomes" id="UP001247620"/>
    </source>
</evidence>
<name>A0ABU1TBK9_9SPHI</name>
<organism evidence="2 3">
    <name type="scientific">Mucilaginibacter pocheonensis</name>
    <dbReference type="NCBI Taxonomy" id="398050"/>
    <lineage>
        <taxon>Bacteria</taxon>
        <taxon>Pseudomonadati</taxon>
        <taxon>Bacteroidota</taxon>
        <taxon>Sphingobacteriia</taxon>
        <taxon>Sphingobacteriales</taxon>
        <taxon>Sphingobacteriaceae</taxon>
        <taxon>Mucilaginibacter</taxon>
    </lineage>
</organism>
<dbReference type="InterPro" id="IPR036259">
    <property type="entry name" value="MFS_trans_sf"/>
</dbReference>
<dbReference type="InterPro" id="IPR022134">
    <property type="entry name" value="DUF3667"/>
</dbReference>
<dbReference type="SUPFAM" id="SSF103473">
    <property type="entry name" value="MFS general substrate transporter"/>
    <property type="match status" value="1"/>
</dbReference>
<feature type="transmembrane region" description="Helical" evidence="1">
    <location>
        <begin position="122"/>
        <end position="145"/>
    </location>
</feature>
<dbReference type="Pfam" id="PF12412">
    <property type="entry name" value="DUF3667"/>
    <property type="match status" value="1"/>
</dbReference>